<evidence type="ECO:0000256" key="2">
    <source>
        <dbReference type="ARBA" id="ARBA00022448"/>
    </source>
</evidence>
<feature type="transmembrane region" description="Helical" evidence="7">
    <location>
        <begin position="77"/>
        <end position="96"/>
    </location>
</feature>
<name>A0A972GNW9_9BACL</name>
<dbReference type="GO" id="GO:0005886">
    <property type="term" value="C:plasma membrane"/>
    <property type="evidence" value="ECO:0007669"/>
    <property type="project" value="UniProtKB-SubCell"/>
</dbReference>
<dbReference type="InterPro" id="IPR035906">
    <property type="entry name" value="MetI-like_sf"/>
</dbReference>
<comment type="similarity">
    <text evidence="7">Belongs to the binding-protein-dependent transport system permease family.</text>
</comment>
<dbReference type="EMBL" id="WHOD01000003">
    <property type="protein sequence ID" value="NOU91694.1"/>
    <property type="molecule type" value="Genomic_DNA"/>
</dbReference>
<dbReference type="Proteomes" id="UP000641588">
    <property type="component" value="Unassembled WGS sequence"/>
</dbReference>
<dbReference type="AlphaFoldDB" id="A0A972GNW9"/>
<evidence type="ECO:0000256" key="6">
    <source>
        <dbReference type="ARBA" id="ARBA00023136"/>
    </source>
</evidence>
<dbReference type="PANTHER" id="PTHR43744:SF9">
    <property type="entry name" value="POLYGALACTURONAN_RHAMNOGALACTURONAN TRANSPORT SYSTEM PERMEASE PROTEIN YTCP"/>
    <property type="match status" value="1"/>
</dbReference>
<keyword evidence="3" id="KW-1003">Cell membrane</keyword>
<feature type="transmembrane region" description="Helical" evidence="7">
    <location>
        <begin position="142"/>
        <end position="160"/>
    </location>
</feature>
<keyword evidence="2 7" id="KW-0813">Transport</keyword>
<evidence type="ECO:0000256" key="3">
    <source>
        <dbReference type="ARBA" id="ARBA00022475"/>
    </source>
</evidence>
<sequence length="291" mass="32305">MKDSAGEKLFYMFNYCVLFVVGLSCLIPIVYTLSVSFSNADAIRSGLVSLWPIGFSLESYKSLISGTPVIRAFGNSMIITVIGVSLSMVFTILAAYPLSKKYFYYTRFFTLAIVFTMLFSGGIIPTFLLMKGLGLINSYGSIWLVGLVSAYNMLVLKSFLENIPAEIEEAAKIDGCGEFALLIRIILPLSLPVIAALTLFYGVHYWNLFMTVLIYIQNVEMHNLTVMVQQMVNSQSLLIEMNKLDSNEMTDVTPEGIKSAGIMVMILPMILIYPLLQKYFVKGVMIGAIKG</sequence>
<keyword evidence="6 7" id="KW-0472">Membrane</keyword>
<feature type="transmembrane region" description="Helical" evidence="7">
    <location>
        <begin position="108"/>
        <end position="130"/>
    </location>
</feature>
<evidence type="ECO:0000256" key="5">
    <source>
        <dbReference type="ARBA" id="ARBA00022989"/>
    </source>
</evidence>
<dbReference type="PANTHER" id="PTHR43744">
    <property type="entry name" value="ABC TRANSPORTER PERMEASE PROTEIN MG189-RELATED-RELATED"/>
    <property type="match status" value="1"/>
</dbReference>
<dbReference type="Pfam" id="PF00528">
    <property type="entry name" value="BPD_transp_1"/>
    <property type="match status" value="1"/>
</dbReference>
<dbReference type="GO" id="GO:0055085">
    <property type="term" value="P:transmembrane transport"/>
    <property type="evidence" value="ECO:0007669"/>
    <property type="project" value="InterPro"/>
</dbReference>
<proteinExistence type="inferred from homology"/>
<feature type="transmembrane region" description="Helical" evidence="7">
    <location>
        <begin position="181"/>
        <end position="203"/>
    </location>
</feature>
<keyword evidence="4 7" id="KW-0812">Transmembrane</keyword>
<feature type="transmembrane region" description="Helical" evidence="7">
    <location>
        <begin position="12"/>
        <end position="31"/>
    </location>
</feature>
<dbReference type="SUPFAM" id="SSF161098">
    <property type="entry name" value="MetI-like"/>
    <property type="match status" value="1"/>
</dbReference>
<keyword evidence="5 7" id="KW-1133">Transmembrane helix</keyword>
<dbReference type="CDD" id="cd06261">
    <property type="entry name" value="TM_PBP2"/>
    <property type="match status" value="1"/>
</dbReference>
<gene>
    <name evidence="9" type="ORF">GC093_00370</name>
</gene>
<reference evidence="9" key="1">
    <citation type="submission" date="2019-10" db="EMBL/GenBank/DDBJ databases">
        <title>Description of Paenibacillus glebae sp. nov.</title>
        <authorList>
            <person name="Carlier A."/>
            <person name="Qi S."/>
        </authorList>
    </citation>
    <scope>NUCLEOTIDE SEQUENCE</scope>
    <source>
        <strain evidence="9">LMG 31456</strain>
    </source>
</reference>
<dbReference type="PROSITE" id="PS51257">
    <property type="entry name" value="PROKAR_LIPOPROTEIN"/>
    <property type="match status" value="1"/>
</dbReference>
<organism evidence="9 10">
    <name type="scientific">Paenibacillus foliorum</name>
    <dbReference type="NCBI Taxonomy" id="2654974"/>
    <lineage>
        <taxon>Bacteria</taxon>
        <taxon>Bacillati</taxon>
        <taxon>Bacillota</taxon>
        <taxon>Bacilli</taxon>
        <taxon>Bacillales</taxon>
        <taxon>Paenibacillaceae</taxon>
        <taxon>Paenibacillus</taxon>
    </lineage>
</organism>
<evidence type="ECO:0000313" key="10">
    <source>
        <dbReference type="Proteomes" id="UP000641588"/>
    </source>
</evidence>
<evidence type="ECO:0000256" key="1">
    <source>
        <dbReference type="ARBA" id="ARBA00004651"/>
    </source>
</evidence>
<evidence type="ECO:0000259" key="8">
    <source>
        <dbReference type="PROSITE" id="PS50928"/>
    </source>
</evidence>
<evidence type="ECO:0000313" key="9">
    <source>
        <dbReference type="EMBL" id="NOU91694.1"/>
    </source>
</evidence>
<dbReference type="RefSeq" id="WP_171649858.1">
    <property type="nucleotide sequence ID" value="NZ_WHOD01000003.1"/>
</dbReference>
<accession>A0A972GNW9</accession>
<comment type="caution">
    <text evidence="9">The sequence shown here is derived from an EMBL/GenBank/DDBJ whole genome shotgun (WGS) entry which is preliminary data.</text>
</comment>
<dbReference type="InterPro" id="IPR000515">
    <property type="entry name" value="MetI-like"/>
</dbReference>
<feature type="transmembrane region" description="Helical" evidence="7">
    <location>
        <begin position="256"/>
        <end position="276"/>
    </location>
</feature>
<evidence type="ECO:0000256" key="4">
    <source>
        <dbReference type="ARBA" id="ARBA00022692"/>
    </source>
</evidence>
<dbReference type="PROSITE" id="PS50928">
    <property type="entry name" value="ABC_TM1"/>
    <property type="match status" value="1"/>
</dbReference>
<feature type="domain" description="ABC transmembrane type-1" evidence="8">
    <location>
        <begin position="73"/>
        <end position="276"/>
    </location>
</feature>
<dbReference type="Gene3D" id="1.10.3720.10">
    <property type="entry name" value="MetI-like"/>
    <property type="match status" value="1"/>
</dbReference>
<comment type="subcellular location">
    <subcellularLocation>
        <location evidence="1 7">Cell membrane</location>
        <topology evidence="1 7">Multi-pass membrane protein</topology>
    </subcellularLocation>
</comment>
<protein>
    <submittedName>
        <fullName evidence="9">ABC transporter permease subunit</fullName>
    </submittedName>
</protein>
<evidence type="ECO:0000256" key="7">
    <source>
        <dbReference type="RuleBase" id="RU363032"/>
    </source>
</evidence>
<keyword evidence="10" id="KW-1185">Reference proteome</keyword>